<dbReference type="EMBL" id="JAENIL010000016">
    <property type="protein sequence ID" value="MBK1877239.1"/>
    <property type="molecule type" value="Genomic_DNA"/>
</dbReference>
<dbReference type="PANTHER" id="PTHR43739">
    <property type="entry name" value="XYLOGLUCANASE (EUROFUNG)"/>
    <property type="match status" value="1"/>
</dbReference>
<gene>
    <name evidence="1" type="ORF">JIN87_10190</name>
</gene>
<proteinExistence type="predicted"/>
<dbReference type="RefSeq" id="WP_200355455.1">
    <property type="nucleotide sequence ID" value="NZ_JAENIL010000016.1"/>
</dbReference>
<sequence length="1268" mass="137667">MGGNGFVGAIDINEGASATEYEVALGLDTGGVWVSADEGDSFMPIGGEQLTGWGGENSRKNGYEVKFIPGTSDKRDVLVGTLNGHILRTSYDSIDSIGTYSLESVYHSNDNEILFTSIEFAPSDSNVVYAASGNKTFYFKGKFGGPPTQPEFLRSTDAGLTWQVRTPLPIPGSQSYASINTIAVHPTDEDIVFAASDVGLFKTTNGGSTWTKIHGSSGNELPHDCVFSVAVSETTPNTMYASMMPYADMRSYLTDQALYVQNNPGNVGGIYKTTDGGSNWTKMSINNPPTGLFSQTGVFYDVAISQLNANRVYTAYKVGFSSSSSAVYRTTNGGSNWTGLNNYSRNFLDFFIPQSLMVQATTSSNDHLIITGDGAGIFKSVDSGANFIPMVTSSSSYTRFGIHRGWGMEGAQGNDIHVDANDPSIMYHAEADRGFWKSVDYGNSWKSMGDPDNGKQGKGIGIVSDPDNSNIVYAWAGFPSNQFAKFTDRTKPHFFKNDIAGDDRLDEKNDPLMSGVPEANIFDLVLDPTPLSAADALTSRTLYATVGSTPFYNIRVRLDTVNELYYVYVYGKLVSPATGLSFKSPISGGLDKFIYSIGNQAGEFRIDALKINNGGTSVYSQSFNDYSSGQSIPDWTFTETGNGFVDTALFPNKGDRVLKVQSQTAGDTAKAEYSLVSSQSGEEVDITFDVFFNDTTTWKQVNFYSGSTVFAQLAFTNGEARARDSSGWQTLSGVDLETIAEHRGVYKSVNSGASWTTMNSGLPGGMYIRKIRIDPNSSSTLYIADASNSQGGVFKHAGTGTWSRVMSTDKIEALATVDNNGSTVIFAASNDKGGDHGIYKSTDGGSTWMLVHTTDPSEGEPTPNEGYRYFDIYADYGSEQEVLAATTFGVLRSTDGGTTWSDFSKDIPYASTLFIKKFNDSLGERYYTGMNCEGVAVRYKLPFDVTQYRRKSDVDIAYTIRKAVDHLQVYPDAAWSIDDVDNIGYGGDLYLFTSSFEDRNRSDLNLSTIELEQDAIVHALLPAGLEPDWLSEYGFVKRTNVSSTLRHRDGVTTETMDIWTKDYLSGDTLMVLGGLMEGNSTAGVQYLVFIEKAPNQTQFSDDFETQPDPSPWTDTINGFSHIDDSGNTVFQSDNATGTCRSFAGQSSWTDYAVEADVKASSWGTSQTGLLARYSNNSNYYLLYYKPAAGTLAIQRNLGGGKTDLASSSVTMNADTFYSLKFVVSGSSLLGYLNDVLVVSATDSNHASGQVGVNTYKQIASFDDFSVKN</sequence>
<dbReference type="GO" id="GO:0010411">
    <property type="term" value="P:xyloglucan metabolic process"/>
    <property type="evidence" value="ECO:0007669"/>
    <property type="project" value="TreeGrafter"/>
</dbReference>
<accession>A0A934S0J4</accession>
<evidence type="ECO:0000313" key="1">
    <source>
        <dbReference type="EMBL" id="MBK1877239.1"/>
    </source>
</evidence>
<dbReference type="Gene3D" id="2.130.10.10">
    <property type="entry name" value="YVTN repeat-like/Quinoprotein amine dehydrogenase"/>
    <property type="match status" value="5"/>
</dbReference>
<name>A0A934S0J4_9BACT</name>
<dbReference type="PANTHER" id="PTHR43739:SF5">
    <property type="entry name" value="EXO-ALPHA-SIALIDASE"/>
    <property type="match status" value="1"/>
</dbReference>
<dbReference type="AlphaFoldDB" id="A0A934S0J4"/>
<keyword evidence="2" id="KW-1185">Reference proteome</keyword>
<dbReference type="InterPro" id="IPR052025">
    <property type="entry name" value="Xyloglucanase_GH74"/>
</dbReference>
<dbReference type="Proteomes" id="UP000617628">
    <property type="component" value="Unassembled WGS sequence"/>
</dbReference>
<reference evidence="1" key="1">
    <citation type="submission" date="2021-01" db="EMBL/GenBank/DDBJ databases">
        <title>Modified the classification status of verrucomicrobia.</title>
        <authorList>
            <person name="Feng X."/>
        </authorList>
    </citation>
    <scope>NUCLEOTIDE SEQUENCE</scope>
    <source>
        <strain evidence="1">KCTC 13126</strain>
    </source>
</reference>
<dbReference type="Gene3D" id="2.60.120.560">
    <property type="entry name" value="Exo-inulinase, domain 1"/>
    <property type="match status" value="1"/>
</dbReference>
<evidence type="ECO:0000313" key="2">
    <source>
        <dbReference type="Proteomes" id="UP000617628"/>
    </source>
</evidence>
<comment type="caution">
    <text evidence="1">The sequence shown here is derived from an EMBL/GenBank/DDBJ whole genome shotgun (WGS) entry which is preliminary data.</text>
</comment>
<dbReference type="SUPFAM" id="SSF49899">
    <property type="entry name" value="Concanavalin A-like lectins/glucanases"/>
    <property type="match status" value="1"/>
</dbReference>
<dbReference type="InterPro" id="IPR015943">
    <property type="entry name" value="WD40/YVTN_repeat-like_dom_sf"/>
</dbReference>
<organism evidence="1 2">
    <name type="scientific">Pelagicoccus mobilis</name>
    <dbReference type="NCBI Taxonomy" id="415221"/>
    <lineage>
        <taxon>Bacteria</taxon>
        <taxon>Pseudomonadati</taxon>
        <taxon>Verrucomicrobiota</taxon>
        <taxon>Opitutia</taxon>
        <taxon>Puniceicoccales</taxon>
        <taxon>Pelagicoccaceae</taxon>
        <taxon>Pelagicoccus</taxon>
    </lineage>
</organism>
<evidence type="ECO:0008006" key="3">
    <source>
        <dbReference type="Google" id="ProtNLM"/>
    </source>
</evidence>
<dbReference type="InterPro" id="IPR013320">
    <property type="entry name" value="ConA-like_dom_sf"/>
</dbReference>
<protein>
    <recommendedName>
        <fullName evidence="3">Glycosyl hydrolase</fullName>
    </recommendedName>
</protein>
<dbReference type="SUPFAM" id="SSF110296">
    <property type="entry name" value="Oligoxyloglucan reducing end-specific cellobiohydrolase"/>
    <property type="match status" value="2"/>
</dbReference>